<evidence type="ECO:0000313" key="2">
    <source>
        <dbReference type="EMBL" id="ROL23516.1"/>
    </source>
</evidence>
<organism evidence="2 3">
    <name type="scientific">Anabarilius grahami</name>
    <name type="common">Kanglang fish</name>
    <name type="synonym">Barilius grahami</name>
    <dbReference type="NCBI Taxonomy" id="495550"/>
    <lineage>
        <taxon>Eukaryota</taxon>
        <taxon>Metazoa</taxon>
        <taxon>Chordata</taxon>
        <taxon>Craniata</taxon>
        <taxon>Vertebrata</taxon>
        <taxon>Euteleostomi</taxon>
        <taxon>Actinopterygii</taxon>
        <taxon>Neopterygii</taxon>
        <taxon>Teleostei</taxon>
        <taxon>Ostariophysi</taxon>
        <taxon>Cypriniformes</taxon>
        <taxon>Xenocyprididae</taxon>
        <taxon>Xenocypridinae</taxon>
        <taxon>Xenocypridinae incertae sedis</taxon>
        <taxon>Anabarilius</taxon>
    </lineage>
</organism>
<comment type="caution">
    <text evidence="2">The sequence shown here is derived from an EMBL/GenBank/DDBJ whole genome shotgun (WGS) entry which is preliminary data.</text>
</comment>
<reference evidence="2 3" key="1">
    <citation type="submission" date="2018-10" db="EMBL/GenBank/DDBJ databases">
        <title>Genome assembly for a Yunnan-Guizhou Plateau 3E fish, Anabarilius grahami (Regan), and its evolutionary and genetic applications.</title>
        <authorList>
            <person name="Jiang W."/>
        </authorList>
    </citation>
    <scope>NUCLEOTIDE SEQUENCE [LARGE SCALE GENOMIC DNA]</scope>
    <source>
        <strain evidence="2">AG-KIZ</strain>
        <tissue evidence="2">Muscle</tissue>
    </source>
</reference>
<evidence type="ECO:0000256" key="1">
    <source>
        <dbReference type="SAM" id="MobiDB-lite"/>
    </source>
</evidence>
<dbReference type="OrthoDB" id="205255at2759"/>
<dbReference type="EMBL" id="RJVU01053773">
    <property type="protein sequence ID" value="ROL23516.1"/>
    <property type="molecule type" value="Genomic_DNA"/>
</dbReference>
<evidence type="ECO:0000313" key="3">
    <source>
        <dbReference type="Proteomes" id="UP000281406"/>
    </source>
</evidence>
<feature type="region of interest" description="Disordered" evidence="1">
    <location>
        <begin position="1"/>
        <end position="20"/>
    </location>
</feature>
<sequence>MNACHARKTNGQADSSEQRAAKALTAPSVHPWNQYEAEQDRVLWELNEAAGAIAQHTPHEQRNFYYDTVAGAAYAFPVMSMRASYEEYFIYVLCHHVKFWRRKTLGIF</sequence>
<keyword evidence="3" id="KW-1185">Reference proteome</keyword>
<protein>
    <submittedName>
        <fullName evidence="2">Uncharacterized protein</fullName>
    </submittedName>
</protein>
<gene>
    <name evidence="2" type="ORF">DPX16_18784</name>
</gene>
<accession>A0A3N0Y1S7</accession>
<dbReference type="AlphaFoldDB" id="A0A3N0Y1S7"/>
<name>A0A3N0Y1S7_ANAGA</name>
<dbReference type="Proteomes" id="UP000281406">
    <property type="component" value="Unassembled WGS sequence"/>
</dbReference>
<proteinExistence type="predicted"/>